<dbReference type="PRINTS" id="PR00039">
    <property type="entry name" value="HTHLYSR"/>
</dbReference>
<dbReference type="RefSeq" id="WP_134834592.1">
    <property type="nucleotide sequence ID" value="NZ_SATR01000005.1"/>
</dbReference>
<dbReference type="AlphaFoldDB" id="A0A4Y8WIB8"/>
<evidence type="ECO:0000256" key="4">
    <source>
        <dbReference type="ARBA" id="ARBA00023163"/>
    </source>
</evidence>
<dbReference type="InterPro" id="IPR036390">
    <property type="entry name" value="WH_DNA-bd_sf"/>
</dbReference>
<dbReference type="PANTHER" id="PTHR30537:SF5">
    <property type="entry name" value="HTH-TYPE TRANSCRIPTIONAL ACTIVATOR TTDR-RELATED"/>
    <property type="match status" value="1"/>
</dbReference>
<accession>A0A4Y8WIB8</accession>
<dbReference type="PROSITE" id="PS50931">
    <property type="entry name" value="HTH_LYSR"/>
    <property type="match status" value="1"/>
</dbReference>
<protein>
    <submittedName>
        <fullName evidence="6">LysR family transcriptional regulator</fullName>
    </submittedName>
</protein>
<sequence length="305" mass="33928">MQAFSAIPVFVSVVENGSFSVAARKLNITKSAVSKRITQLEDELSIRLLNRTTRKISLTEAGQRYYDYVVQSLSLAQQGIDAVSELQGTPRGKLKITTPMTFGVLHVSPLIPEFLSLYPEIEIDLQLEDRMVDLVEEGFDLGIRIGHLPESNLIAKRLAPCLSVLCATQHYLDTHGTPSKPSDLADHNCLLYTYYRGGTEWTFTSGGQQHKVIPKGRLSVNNSEVIRKTLLNHGGVAKLPTFIVGKELAAGNLKIVLPDYSLPQHAVYAVYPERKHMPLKVRALIDFLDDKLGTDTPYWDKELGL</sequence>
<evidence type="ECO:0000256" key="2">
    <source>
        <dbReference type="ARBA" id="ARBA00023015"/>
    </source>
</evidence>
<dbReference type="InterPro" id="IPR036388">
    <property type="entry name" value="WH-like_DNA-bd_sf"/>
</dbReference>
<dbReference type="CDD" id="cd08422">
    <property type="entry name" value="PBP2_CrgA_like"/>
    <property type="match status" value="1"/>
</dbReference>
<evidence type="ECO:0000259" key="5">
    <source>
        <dbReference type="PROSITE" id="PS50931"/>
    </source>
</evidence>
<dbReference type="Gene3D" id="1.10.10.10">
    <property type="entry name" value="Winged helix-like DNA-binding domain superfamily/Winged helix DNA-binding domain"/>
    <property type="match status" value="1"/>
</dbReference>
<dbReference type="OrthoDB" id="9786526at2"/>
<dbReference type="PANTHER" id="PTHR30537">
    <property type="entry name" value="HTH-TYPE TRANSCRIPTIONAL REGULATOR"/>
    <property type="match status" value="1"/>
</dbReference>
<feature type="domain" description="HTH lysR-type" evidence="5">
    <location>
        <begin position="9"/>
        <end position="59"/>
    </location>
</feature>
<dbReference type="Proteomes" id="UP000297753">
    <property type="component" value="Unassembled WGS sequence"/>
</dbReference>
<gene>
    <name evidence="6" type="ORF">ELS82_05610</name>
</gene>
<dbReference type="InterPro" id="IPR058163">
    <property type="entry name" value="LysR-type_TF_proteobact-type"/>
</dbReference>
<evidence type="ECO:0000256" key="1">
    <source>
        <dbReference type="ARBA" id="ARBA00009437"/>
    </source>
</evidence>
<dbReference type="FunFam" id="3.40.190.290:FF:000001">
    <property type="entry name" value="Transcriptional regulator, LysR family"/>
    <property type="match status" value="1"/>
</dbReference>
<dbReference type="Pfam" id="PF03466">
    <property type="entry name" value="LysR_substrate"/>
    <property type="match status" value="1"/>
</dbReference>
<evidence type="ECO:0000256" key="3">
    <source>
        <dbReference type="ARBA" id="ARBA00023125"/>
    </source>
</evidence>
<dbReference type="FunFam" id="1.10.10.10:FF:000001">
    <property type="entry name" value="LysR family transcriptional regulator"/>
    <property type="match status" value="1"/>
</dbReference>
<organism evidence="6 7">
    <name type="scientific">Vibrio ouci</name>
    <dbReference type="NCBI Taxonomy" id="2499078"/>
    <lineage>
        <taxon>Bacteria</taxon>
        <taxon>Pseudomonadati</taxon>
        <taxon>Pseudomonadota</taxon>
        <taxon>Gammaproteobacteria</taxon>
        <taxon>Vibrionales</taxon>
        <taxon>Vibrionaceae</taxon>
        <taxon>Vibrio</taxon>
    </lineage>
</organism>
<evidence type="ECO:0000313" key="7">
    <source>
        <dbReference type="Proteomes" id="UP000297753"/>
    </source>
</evidence>
<dbReference type="SUPFAM" id="SSF53850">
    <property type="entry name" value="Periplasmic binding protein-like II"/>
    <property type="match status" value="1"/>
</dbReference>
<dbReference type="GO" id="GO:0006351">
    <property type="term" value="P:DNA-templated transcription"/>
    <property type="evidence" value="ECO:0007669"/>
    <property type="project" value="TreeGrafter"/>
</dbReference>
<name>A0A4Y8WIB8_9VIBR</name>
<keyword evidence="4" id="KW-0804">Transcription</keyword>
<keyword evidence="7" id="KW-1185">Reference proteome</keyword>
<dbReference type="GO" id="GO:0043565">
    <property type="term" value="F:sequence-specific DNA binding"/>
    <property type="evidence" value="ECO:0007669"/>
    <property type="project" value="TreeGrafter"/>
</dbReference>
<keyword evidence="2" id="KW-0805">Transcription regulation</keyword>
<reference evidence="6 7" key="1">
    <citation type="submission" date="2019-01" db="EMBL/GenBank/DDBJ databases">
        <title>Vibrio BEI176 sp. nov, a marine bacterium isolated from China: eastern marignal seas.</title>
        <authorList>
            <person name="Li B."/>
        </authorList>
    </citation>
    <scope>NUCLEOTIDE SEQUENCE [LARGE SCALE GENOMIC DNA]</scope>
    <source>
        <strain evidence="6 7">BEI176</strain>
    </source>
</reference>
<dbReference type="SUPFAM" id="SSF46785">
    <property type="entry name" value="Winged helix' DNA-binding domain"/>
    <property type="match status" value="1"/>
</dbReference>
<dbReference type="EMBL" id="SATR01000005">
    <property type="protein sequence ID" value="TFH92667.1"/>
    <property type="molecule type" value="Genomic_DNA"/>
</dbReference>
<evidence type="ECO:0000313" key="6">
    <source>
        <dbReference type="EMBL" id="TFH92667.1"/>
    </source>
</evidence>
<dbReference type="InterPro" id="IPR000847">
    <property type="entry name" value="LysR_HTH_N"/>
</dbReference>
<proteinExistence type="inferred from homology"/>
<dbReference type="GO" id="GO:0003700">
    <property type="term" value="F:DNA-binding transcription factor activity"/>
    <property type="evidence" value="ECO:0007669"/>
    <property type="project" value="InterPro"/>
</dbReference>
<keyword evidence="3" id="KW-0238">DNA-binding</keyword>
<dbReference type="InterPro" id="IPR005119">
    <property type="entry name" value="LysR_subst-bd"/>
</dbReference>
<dbReference type="Pfam" id="PF00126">
    <property type="entry name" value="HTH_1"/>
    <property type="match status" value="1"/>
</dbReference>
<dbReference type="Gene3D" id="3.40.190.290">
    <property type="match status" value="1"/>
</dbReference>
<comment type="caution">
    <text evidence="6">The sequence shown here is derived from an EMBL/GenBank/DDBJ whole genome shotgun (WGS) entry which is preliminary data.</text>
</comment>
<comment type="similarity">
    <text evidence="1">Belongs to the LysR transcriptional regulatory family.</text>
</comment>